<evidence type="ECO:0000256" key="1">
    <source>
        <dbReference type="ARBA" id="ARBA00004496"/>
    </source>
</evidence>
<protein>
    <recommendedName>
        <fullName evidence="9">Hydroxylysine kinase</fullName>
        <ecNumber evidence="8">2.7.1.81</ecNumber>
    </recommendedName>
</protein>
<evidence type="ECO:0000256" key="4">
    <source>
        <dbReference type="ARBA" id="ARBA00022679"/>
    </source>
</evidence>
<keyword evidence="4" id="KW-0808">Transferase</keyword>
<dbReference type="EC" id="2.7.1.81" evidence="8"/>
<evidence type="ECO:0000313" key="12">
    <source>
        <dbReference type="Proteomes" id="UP000261620"/>
    </source>
</evidence>
<name>A0A3Q3WQT3_MOLML</name>
<dbReference type="Gene3D" id="3.30.200.20">
    <property type="entry name" value="Phosphorylase Kinase, domain 1"/>
    <property type="match status" value="1"/>
</dbReference>
<dbReference type="GO" id="GO:0005737">
    <property type="term" value="C:cytoplasm"/>
    <property type="evidence" value="ECO:0007669"/>
    <property type="project" value="UniProtKB-SubCell"/>
</dbReference>
<comment type="function">
    <text evidence="7">Catalyzes the GTP-dependent phosphorylation of 5-hydroxy-L-lysine.</text>
</comment>
<keyword evidence="12" id="KW-1185">Reference proteome</keyword>
<evidence type="ECO:0000256" key="3">
    <source>
        <dbReference type="ARBA" id="ARBA00022490"/>
    </source>
</evidence>
<feature type="domain" description="Aminoglycoside phosphotransferase" evidence="10">
    <location>
        <begin position="30"/>
        <end position="268"/>
    </location>
</feature>
<comment type="similarity">
    <text evidence="2">Belongs to the aminoglycoside phosphotransferase family.</text>
</comment>
<comment type="catalytic activity">
    <reaction evidence="6">
        <text>(5R)-5-hydroxy-L-lysine + GTP = (5R)-5-phosphooxy-L-lysine + GDP + H(+)</text>
        <dbReference type="Rhea" id="RHEA:19049"/>
        <dbReference type="ChEBI" id="CHEBI:15378"/>
        <dbReference type="ChEBI" id="CHEBI:37565"/>
        <dbReference type="ChEBI" id="CHEBI:57882"/>
        <dbReference type="ChEBI" id="CHEBI:58189"/>
        <dbReference type="ChEBI" id="CHEBI:58357"/>
        <dbReference type="EC" id="2.7.1.81"/>
    </reaction>
</comment>
<dbReference type="Gene3D" id="3.90.1200.10">
    <property type="match status" value="1"/>
</dbReference>
<evidence type="ECO:0000256" key="8">
    <source>
        <dbReference type="ARBA" id="ARBA00038873"/>
    </source>
</evidence>
<accession>A0A3Q3WQT3</accession>
<dbReference type="InterPro" id="IPR011009">
    <property type="entry name" value="Kinase-like_dom_sf"/>
</dbReference>
<evidence type="ECO:0000259" key="10">
    <source>
        <dbReference type="Pfam" id="PF01636"/>
    </source>
</evidence>
<dbReference type="AlphaFoldDB" id="A0A3Q3WQT3"/>
<keyword evidence="3" id="KW-0963">Cytoplasm</keyword>
<dbReference type="STRING" id="94237.ENSMMOP00000011429"/>
<comment type="subcellular location">
    <subcellularLocation>
        <location evidence="1">Cytoplasm</location>
    </subcellularLocation>
</comment>
<dbReference type="PANTHER" id="PTHR21064:SF1">
    <property type="entry name" value="HYDROXYLYSINE KINASE"/>
    <property type="match status" value="1"/>
</dbReference>
<evidence type="ECO:0000313" key="11">
    <source>
        <dbReference type="Ensembl" id="ENSMMOP00000011429.1"/>
    </source>
</evidence>
<reference evidence="11" key="2">
    <citation type="submission" date="2025-09" db="UniProtKB">
        <authorList>
            <consortium name="Ensembl"/>
        </authorList>
    </citation>
    <scope>IDENTIFICATION</scope>
</reference>
<evidence type="ECO:0000256" key="5">
    <source>
        <dbReference type="ARBA" id="ARBA00022777"/>
    </source>
</evidence>
<organism evidence="11 12">
    <name type="scientific">Mola mola</name>
    <name type="common">Ocean sunfish</name>
    <name type="synonym">Tetraodon mola</name>
    <dbReference type="NCBI Taxonomy" id="94237"/>
    <lineage>
        <taxon>Eukaryota</taxon>
        <taxon>Metazoa</taxon>
        <taxon>Chordata</taxon>
        <taxon>Craniata</taxon>
        <taxon>Vertebrata</taxon>
        <taxon>Euteleostomi</taxon>
        <taxon>Actinopterygii</taxon>
        <taxon>Neopterygii</taxon>
        <taxon>Teleostei</taxon>
        <taxon>Neoteleostei</taxon>
        <taxon>Acanthomorphata</taxon>
        <taxon>Eupercaria</taxon>
        <taxon>Tetraodontiformes</taxon>
        <taxon>Molidae</taxon>
        <taxon>Mola</taxon>
    </lineage>
</organism>
<evidence type="ECO:0000256" key="2">
    <source>
        <dbReference type="ARBA" id="ARBA00006219"/>
    </source>
</evidence>
<proteinExistence type="inferred from homology"/>
<sequence>MSMKHAKPNFSQSLVAEIVKRLFSFEPSEIRSLPSYDDQNFYVAAMEGGEYVLKIMNSEDSKNPAMIEVQSYVMSFLHQNGLPAQTPLPNTSGQLMSREEADCGYGCQSYLVRLLTYMPGTTISKVPLTPELLYETGKTAAKMDKILQKLEHPHLSELQRDNFIWNLSNIPLLEAFFSLLDGDSLKDVAESVIHQYKTTVIPKRSRFRKCINHGDFNDLNVLVQPNENDGYKISGILDFGDMSSGYYIYELAITITYMMSEHPNPIEAGGPVLAGWESVLALNEAEKDCLYVLVMSRLCQSLVLARHSVTLHPENAEYLLITSRKGVHILRQLWELGKEEVEKVWFQMAAQF</sequence>
<dbReference type="InterPro" id="IPR002575">
    <property type="entry name" value="Aminoglycoside_PTrfase"/>
</dbReference>
<evidence type="ECO:0000256" key="9">
    <source>
        <dbReference type="ARBA" id="ARBA00040505"/>
    </source>
</evidence>
<dbReference type="OMA" id="AAHSCQL"/>
<dbReference type="Ensembl" id="ENSMMOT00000011625.1">
    <property type="protein sequence ID" value="ENSMMOP00000011429.1"/>
    <property type="gene ID" value="ENSMMOG00000008790.1"/>
</dbReference>
<dbReference type="Proteomes" id="UP000261620">
    <property type="component" value="Unplaced"/>
</dbReference>
<evidence type="ECO:0000256" key="7">
    <source>
        <dbReference type="ARBA" id="ARBA00037368"/>
    </source>
</evidence>
<dbReference type="Pfam" id="PF01636">
    <property type="entry name" value="APH"/>
    <property type="match status" value="1"/>
</dbReference>
<dbReference type="PANTHER" id="PTHR21064">
    <property type="entry name" value="AMINOGLYCOSIDE PHOSPHOTRANSFERASE DOMAIN-CONTAINING PROTEIN-RELATED"/>
    <property type="match status" value="1"/>
</dbReference>
<evidence type="ECO:0000256" key="6">
    <source>
        <dbReference type="ARBA" id="ARBA00036820"/>
    </source>
</evidence>
<dbReference type="FunFam" id="3.90.1200.10:FF:000007">
    <property type="entry name" value="hydroxylysine kinase isoform X1"/>
    <property type="match status" value="1"/>
</dbReference>
<dbReference type="GO" id="GO:0047992">
    <property type="term" value="F:hydroxylysine kinase activity"/>
    <property type="evidence" value="ECO:0007669"/>
    <property type="project" value="UniProtKB-EC"/>
</dbReference>
<reference evidence="11" key="1">
    <citation type="submission" date="2025-08" db="UniProtKB">
        <authorList>
            <consortium name="Ensembl"/>
        </authorList>
    </citation>
    <scope>IDENTIFICATION</scope>
</reference>
<dbReference type="InterPro" id="IPR050249">
    <property type="entry name" value="Pseudomonas-type_ThrB"/>
</dbReference>
<dbReference type="SUPFAM" id="SSF56112">
    <property type="entry name" value="Protein kinase-like (PK-like)"/>
    <property type="match status" value="1"/>
</dbReference>
<keyword evidence="5" id="KW-0418">Kinase</keyword>